<accession>A0AAU8CJ28</accession>
<dbReference type="RefSeq" id="WP_353645731.1">
    <property type="nucleotide sequence ID" value="NZ_CP159253.1"/>
</dbReference>
<organism evidence="1">
    <name type="scientific">Mesorhizobium sp. WSM2240</name>
    <dbReference type="NCBI Taxonomy" id="3228851"/>
    <lineage>
        <taxon>Bacteria</taxon>
        <taxon>Pseudomonadati</taxon>
        <taxon>Pseudomonadota</taxon>
        <taxon>Alphaproteobacteria</taxon>
        <taxon>Hyphomicrobiales</taxon>
        <taxon>Phyllobacteriaceae</taxon>
        <taxon>Mesorhizobium</taxon>
    </lineage>
</organism>
<reference evidence="1" key="1">
    <citation type="submission" date="2024-06" db="EMBL/GenBank/DDBJ databases">
        <title>Mesorhizobium karijinii sp. nov., a symbiont of the iconic Swainsona formosa from arid Australia.</title>
        <authorList>
            <person name="Hill Y.J."/>
            <person name="Watkin E.L.J."/>
            <person name="O'Hara G.W."/>
            <person name="Terpolilli J."/>
            <person name="Tye M.L."/>
            <person name="Kohlmeier M.G."/>
        </authorList>
    </citation>
    <scope>NUCLEOTIDE SEQUENCE</scope>
    <source>
        <strain evidence="1">WSM2240</strain>
    </source>
</reference>
<proteinExistence type="predicted"/>
<sequence>MANWYGTCRSNYVHVKNPTAFANWIDQFEAKLIEKDGRFGFYSENEYGDLPTLWEHPETFEELDEPMSILDKIHEHLVENEVLVVMEAGAEKVRYVSGWALAIHSSGERVELHLHDIYKLAQDEFGGDAQITEATY</sequence>
<dbReference type="AlphaFoldDB" id="A0AAU8CJ28"/>
<dbReference type="EMBL" id="CP159253">
    <property type="protein sequence ID" value="XCG46731.1"/>
    <property type="molecule type" value="Genomic_DNA"/>
</dbReference>
<name>A0AAU8CJ28_9HYPH</name>
<protein>
    <submittedName>
        <fullName evidence="1">Uncharacterized protein</fullName>
    </submittedName>
</protein>
<evidence type="ECO:0000313" key="1">
    <source>
        <dbReference type="EMBL" id="XCG46731.1"/>
    </source>
</evidence>
<gene>
    <name evidence="1" type="ORF">ABVK50_15530</name>
</gene>